<feature type="compositionally biased region" description="Basic residues" evidence="1">
    <location>
        <begin position="111"/>
        <end position="121"/>
    </location>
</feature>
<evidence type="ECO:0008006" key="4">
    <source>
        <dbReference type="Google" id="ProtNLM"/>
    </source>
</evidence>
<evidence type="ECO:0000313" key="2">
    <source>
        <dbReference type="EMBL" id="CAH1421779.1"/>
    </source>
</evidence>
<dbReference type="InterPro" id="IPR038765">
    <property type="entry name" value="Papain-like_cys_pep_sf"/>
</dbReference>
<feature type="region of interest" description="Disordered" evidence="1">
    <location>
        <begin position="52"/>
        <end position="85"/>
    </location>
</feature>
<dbReference type="SUPFAM" id="SSF54001">
    <property type="entry name" value="Cysteine proteinases"/>
    <property type="match status" value="1"/>
</dbReference>
<evidence type="ECO:0000313" key="3">
    <source>
        <dbReference type="Proteomes" id="UP001157418"/>
    </source>
</evidence>
<evidence type="ECO:0000256" key="1">
    <source>
        <dbReference type="SAM" id="MobiDB-lite"/>
    </source>
</evidence>
<dbReference type="Proteomes" id="UP001157418">
    <property type="component" value="Unassembled WGS sequence"/>
</dbReference>
<name>A0AAU9M1R2_9ASTR</name>
<protein>
    <recommendedName>
        <fullName evidence="4">Ubiquitin-like protease family profile domain-containing protein</fullName>
    </recommendedName>
</protein>
<dbReference type="EMBL" id="CAKMRJ010001112">
    <property type="protein sequence ID" value="CAH1421779.1"/>
    <property type="molecule type" value="Genomic_DNA"/>
</dbReference>
<dbReference type="AlphaFoldDB" id="A0AAU9M1R2"/>
<comment type="caution">
    <text evidence="2">The sequence shown here is derived from an EMBL/GenBank/DDBJ whole genome shotgun (WGS) entry which is preliminary data.</text>
</comment>
<reference evidence="2 3" key="1">
    <citation type="submission" date="2022-01" db="EMBL/GenBank/DDBJ databases">
        <authorList>
            <person name="Xiong W."/>
            <person name="Schranz E."/>
        </authorList>
    </citation>
    <scope>NUCLEOTIDE SEQUENCE [LARGE SCALE GENOMIC DNA]</scope>
</reference>
<feature type="region of interest" description="Disordered" evidence="1">
    <location>
        <begin position="104"/>
        <end position="129"/>
    </location>
</feature>
<keyword evidence="3" id="KW-1185">Reference proteome</keyword>
<accession>A0AAU9M1R2</accession>
<proteinExistence type="predicted"/>
<organism evidence="2 3">
    <name type="scientific">Lactuca virosa</name>
    <dbReference type="NCBI Taxonomy" id="75947"/>
    <lineage>
        <taxon>Eukaryota</taxon>
        <taxon>Viridiplantae</taxon>
        <taxon>Streptophyta</taxon>
        <taxon>Embryophyta</taxon>
        <taxon>Tracheophyta</taxon>
        <taxon>Spermatophyta</taxon>
        <taxon>Magnoliopsida</taxon>
        <taxon>eudicotyledons</taxon>
        <taxon>Gunneridae</taxon>
        <taxon>Pentapetalae</taxon>
        <taxon>asterids</taxon>
        <taxon>campanulids</taxon>
        <taxon>Asterales</taxon>
        <taxon>Asteraceae</taxon>
        <taxon>Cichorioideae</taxon>
        <taxon>Cichorieae</taxon>
        <taxon>Lactucinae</taxon>
        <taxon>Lactuca</taxon>
    </lineage>
</organism>
<sequence length="634" mass="73087">MRTLRSESKMNGNKFSNTFKEAINLDDDDFVNIHSGGSSVVMLSREPLAKKKVKTRFEQGESSVSVSKKKKRKDEHYEDSEADVDVNVRRSGRKKTKVLKIEVSKEDDKKKGMKKRKTKRKNVVENEDADVEDDKTQELQKISCRMSPKSMYMAVKGMSYSQKEMLTYADKVVLNGYNLCRSRPLINQIDSVDLEMLEEHGLRNGEFGTLEFRADGEVDPIDVNGDEDKVVDVESIEKIYSRICDDKEKIEEAIKKRLEEDANDDVVKEWLRKVRKLFNEKNVEHVDNISPTNEVTMKTPVKVAVNPGQRNTSLDSPVVLTPGFLSMSDEIVERSMRKNKDFCKDDIPSFYLRITQLNEEDKSMDVKEGSKPVIRYTKKSIAEDKLKKRTGKDIMEREMVHVDELKNGKGKRKGKLGQLVCSPYVDRITDVDKAVKDDENVVAQSIIAWGKDKGEFIWETVDGHGMHLEAARTLAMRKKVHTNVIDAWAAFLNKTEELKSEASYSRMYFTCDTITDYMVDEAVDEELRYNKFRIMFVAVINDITDKPDLKTVDLVFIPIVVDESYYLVCFCLKRVAFYIFDHIKRSGTTESAYGNRPRILKTFLKHYAAVKKMDRFERMKVIEEKKKEIAGVLQ</sequence>
<dbReference type="Gene3D" id="3.40.395.10">
    <property type="entry name" value="Adenoviral Proteinase, Chain A"/>
    <property type="match status" value="1"/>
</dbReference>
<gene>
    <name evidence="2" type="ORF">LVIROSA_LOCUS9158</name>
</gene>